<evidence type="ECO:0000259" key="3">
    <source>
        <dbReference type="Pfam" id="PF00535"/>
    </source>
</evidence>
<dbReference type="PANTHER" id="PTHR22916:SF51">
    <property type="entry name" value="GLYCOSYLTRANSFERASE EPSH-RELATED"/>
    <property type="match status" value="1"/>
</dbReference>
<dbReference type="Pfam" id="PF00535">
    <property type="entry name" value="Glycos_transf_2"/>
    <property type="match status" value="1"/>
</dbReference>
<dbReference type="InterPro" id="IPR029044">
    <property type="entry name" value="Nucleotide-diphossugar_trans"/>
</dbReference>
<reference evidence="4 5" key="1">
    <citation type="submission" date="2017-02" db="EMBL/GenBank/DDBJ databases">
        <title>Complete genome sequence of the drought resistance-promoting endophyte Pantoea alhagi LTYR-11Z.</title>
        <authorList>
            <person name="Zhang L."/>
        </authorList>
    </citation>
    <scope>NUCLEOTIDE SEQUENCE [LARGE SCALE GENOMIC DNA]</scope>
    <source>
        <strain evidence="4 5">LTYR-11Z</strain>
    </source>
</reference>
<dbReference type="RefSeq" id="WP_085069300.1">
    <property type="nucleotide sequence ID" value="NZ_CP019706.1"/>
</dbReference>
<feature type="domain" description="Glycosyltransferase 2-like" evidence="3">
    <location>
        <begin position="13"/>
        <end position="131"/>
    </location>
</feature>
<keyword evidence="1" id="KW-0328">Glycosyltransferase</keyword>
<dbReference type="STRING" id="1891675.B1H58_08075"/>
<dbReference type="AlphaFoldDB" id="A0A1W6B4I9"/>
<accession>A0A1W6B4I9</accession>
<dbReference type="Proteomes" id="UP000192900">
    <property type="component" value="Chromosome"/>
</dbReference>
<dbReference type="InterPro" id="IPR001173">
    <property type="entry name" value="Glyco_trans_2-like"/>
</dbReference>
<protein>
    <submittedName>
        <fullName evidence="4">Glycosyltransferase</fullName>
    </submittedName>
</protein>
<evidence type="ECO:0000256" key="1">
    <source>
        <dbReference type="ARBA" id="ARBA00022676"/>
    </source>
</evidence>
<dbReference type="NCBIfam" id="NF007482">
    <property type="entry name" value="PRK10073.1"/>
    <property type="match status" value="1"/>
</dbReference>
<dbReference type="CDD" id="cd00761">
    <property type="entry name" value="Glyco_tranf_GTA_type"/>
    <property type="match status" value="1"/>
</dbReference>
<keyword evidence="5" id="KW-1185">Reference proteome</keyword>
<dbReference type="PANTHER" id="PTHR22916">
    <property type="entry name" value="GLYCOSYLTRANSFERASE"/>
    <property type="match status" value="1"/>
</dbReference>
<name>A0A1W6B4I9_9GAMM</name>
<sequence>MTQQSETASPLLSVIIPMYNAGGMFDTFMASLLAQTFTNLEVIIVNDGSTDGSAERAAEYAARYKHISVINQENGGVSRARNAGLALARGKYVTFPDADDTLSPAMYQTLVEMAEQDNLDAAQCNAECFYAGSQRVKTLIPLDRLTSTGVMDGAAWLSKALATRRYLHVVWMGIYRLSLIKSRELMFEPGLHHQDIPWTTEFMLNARRVRYTDIALYRYYVHDRSISNRKRTGQRNVEYQRHYLKIARMLEEINQRYHGKVKIYPQFHYQITHEALSVCHSVRREPEAEARQAIIADIFSTQTHRRMLRNARGLKQWYQLLLWLSRIYRWRKH</sequence>
<dbReference type="EMBL" id="CP019706">
    <property type="protein sequence ID" value="ARJ41987.1"/>
    <property type="molecule type" value="Genomic_DNA"/>
</dbReference>
<dbReference type="KEGG" id="palh:B1H58_08075"/>
<evidence type="ECO:0000256" key="2">
    <source>
        <dbReference type="ARBA" id="ARBA00022679"/>
    </source>
</evidence>
<dbReference type="SUPFAM" id="SSF53448">
    <property type="entry name" value="Nucleotide-diphospho-sugar transferases"/>
    <property type="match status" value="1"/>
</dbReference>
<organism evidence="4 5">
    <name type="scientific">Pantoea alhagi</name>
    <dbReference type="NCBI Taxonomy" id="1891675"/>
    <lineage>
        <taxon>Bacteria</taxon>
        <taxon>Pseudomonadati</taxon>
        <taxon>Pseudomonadota</taxon>
        <taxon>Gammaproteobacteria</taxon>
        <taxon>Enterobacterales</taxon>
        <taxon>Erwiniaceae</taxon>
        <taxon>Pantoea</taxon>
    </lineage>
</organism>
<proteinExistence type="predicted"/>
<evidence type="ECO:0000313" key="5">
    <source>
        <dbReference type="Proteomes" id="UP000192900"/>
    </source>
</evidence>
<dbReference type="GO" id="GO:0016758">
    <property type="term" value="F:hexosyltransferase activity"/>
    <property type="evidence" value="ECO:0007669"/>
    <property type="project" value="UniProtKB-ARBA"/>
</dbReference>
<evidence type="ECO:0000313" key="4">
    <source>
        <dbReference type="EMBL" id="ARJ41987.1"/>
    </source>
</evidence>
<gene>
    <name evidence="4" type="ORF">B1H58_08075</name>
</gene>
<keyword evidence="2 4" id="KW-0808">Transferase</keyword>
<dbReference type="Gene3D" id="3.90.550.10">
    <property type="entry name" value="Spore Coat Polysaccharide Biosynthesis Protein SpsA, Chain A"/>
    <property type="match status" value="1"/>
</dbReference>
<dbReference type="OrthoDB" id="6813549at2"/>